<reference evidence="2 3" key="1">
    <citation type="journal article" date="2019" name="Nat. Ecol. Evol.">
        <title>Megaphylogeny resolves global patterns of mushroom evolution.</title>
        <authorList>
            <person name="Varga T."/>
            <person name="Krizsan K."/>
            <person name="Foldi C."/>
            <person name="Dima B."/>
            <person name="Sanchez-Garcia M."/>
            <person name="Sanchez-Ramirez S."/>
            <person name="Szollosi G.J."/>
            <person name="Szarkandi J.G."/>
            <person name="Papp V."/>
            <person name="Albert L."/>
            <person name="Andreopoulos W."/>
            <person name="Angelini C."/>
            <person name="Antonin V."/>
            <person name="Barry K.W."/>
            <person name="Bougher N.L."/>
            <person name="Buchanan P."/>
            <person name="Buyck B."/>
            <person name="Bense V."/>
            <person name="Catcheside P."/>
            <person name="Chovatia M."/>
            <person name="Cooper J."/>
            <person name="Damon W."/>
            <person name="Desjardin D."/>
            <person name="Finy P."/>
            <person name="Geml J."/>
            <person name="Haridas S."/>
            <person name="Hughes K."/>
            <person name="Justo A."/>
            <person name="Karasinski D."/>
            <person name="Kautmanova I."/>
            <person name="Kiss B."/>
            <person name="Kocsube S."/>
            <person name="Kotiranta H."/>
            <person name="LaButti K.M."/>
            <person name="Lechner B.E."/>
            <person name="Liimatainen K."/>
            <person name="Lipzen A."/>
            <person name="Lukacs Z."/>
            <person name="Mihaltcheva S."/>
            <person name="Morgado L.N."/>
            <person name="Niskanen T."/>
            <person name="Noordeloos M.E."/>
            <person name="Ohm R.A."/>
            <person name="Ortiz-Santana B."/>
            <person name="Ovrebo C."/>
            <person name="Racz N."/>
            <person name="Riley R."/>
            <person name="Savchenko A."/>
            <person name="Shiryaev A."/>
            <person name="Soop K."/>
            <person name="Spirin V."/>
            <person name="Szebenyi C."/>
            <person name="Tomsovsky M."/>
            <person name="Tulloss R.E."/>
            <person name="Uehling J."/>
            <person name="Grigoriev I.V."/>
            <person name="Vagvolgyi C."/>
            <person name="Papp T."/>
            <person name="Martin F.M."/>
            <person name="Miettinen O."/>
            <person name="Hibbett D.S."/>
            <person name="Nagy L.G."/>
        </authorList>
    </citation>
    <scope>NUCLEOTIDE SEQUENCE [LARGE SCALE GENOMIC DNA]</scope>
    <source>
        <strain evidence="2 3">CBS 962.96</strain>
    </source>
</reference>
<accession>A0A4S8MAT4</accession>
<organism evidence="2 3">
    <name type="scientific">Dendrothele bispora (strain CBS 962.96)</name>
    <dbReference type="NCBI Taxonomy" id="1314807"/>
    <lineage>
        <taxon>Eukaryota</taxon>
        <taxon>Fungi</taxon>
        <taxon>Dikarya</taxon>
        <taxon>Basidiomycota</taxon>
        <taxon>Agaricomycotina</taxon>
        <taxon>Agaricomycetes</taxon>
        <taxon>Agaricomycetidae</taxon>
        <taxon>Agaricales</taxon>
        <taxon>Agaricales incertae sedis</taxon>
        <taxon>Dendrothele</taxon>
    </lineage>
</organism>
<keyword evidence="3" id="KW-1185">Reference proteome</keyword>
<name>A0A4S8MAT4_DENBC</name>
<feature type="compositionally biased region" description="Low complexity" evidence="1">
    <location>
        <begin position="159"/>
        <end position="176"/>
    </location>
</feature>
<evidence type="ECO:0000313" key="3">
    <source>
        <dbReference type="Proteomes" id="UP000297245"/>
    </source>
</evidence>
<dbReference type="Proteomes" id="UP000297245">
    <property type="component" value="Unassembled WGS sequence"/>
</dbReference>
<dbReference type="OrthoDB" id="2995295at2759"/>
<feature type="compositionally biased region" description="Gly residues" evidence="1">
    <location>
        <begin position="20"/>
        <end position="60"/>
    </location>
</feature>
<dbReference type="EMBL" id="ML179117">
    <property type="protein sequence ID" value="THU99572.1"/>
    <property type="molecule type" value="Genomic_DNA"/>
</dbReference>
<feature type="compositionally biased region" description="Low complexity" evidence="1">
    <location>
        <begin position="205"/>
        <end position="221"/>
    </location>
</feature>
<feature type="compositionally biased region" description="Low complexity" evidence="1">
    <location>
        <begin position="228"/>
        <end position="242"/>
    </location>
</feature>
<evidence type="ECO:0000256" key="1">
    <source>
        <dbReference type="SAM" id="MobiDB-lite"/>
    </source>
</evidence>
<sequence length="376" mass="39734">MSTFTGARLLDPTSSNLKGHGSGSGGGASGGVGGGVGGGGGGGGGVGGGVGAGLESSGGGGDDETIRARERRYESEYYSFASQDAEEFYGHPDCEPHLPSRFSTTTTSTSTYVDVDFSSTDRMTDLNVNLNDDVDPMQLQPGDFHPAWVPQIFTLGYNKPSTPRKQPSSSSSSNNKQRQERPEISEPFQLTSSLLTRRPTIGRFPSNNSSNSSSSCSHSQSSPPPSPRFNNSQGNHHGGSNSTRGVPVIFTRSHTYPTPTTTASSSKQETGPLFLRRGFSFGNNNPNSQSNSSSPTHTPSAPPSSWSSSCEAYNAASSASSASRPTTPNSRPRFRTSVLGRIKSQKKESSTQSLEDSSWVMVDVTSVIRQRIVREA</sequence>
<protein>
    <submittedName>
        <fullName evidence="2">Uncharacterized protein</fullName>
    </submittedName>
</protein>
<feature type="region of interest" description="Disordered" evidence="1">
    <location>
        <begin position="155"/>
        <end position="246"/>
    </location>
</feature>
<proteinExistence type="predicted"/>
<dbReference type="AlphaFoldDB" id="A0A4S8MAT4"/>
<evidence type="ECO:0000313" key="2">
    <source>
        <dbReference type="EMBL" id="THU99572.1"/>
    </source>
</evidence>
<feature type="region of interest" description="Disordered" evidence="1">
    <location>
        <begin position="275"/>
        <end position="310"/>
    </location>
</feature>
<feature type="compositionally biased region" description="Low complexity" evidence="1">
    <location>
        <begin position="283"/>
        <end position="310"/>
    </location>
</feature>
<gene>
    <name evidence="2" type="ORF">K435DRAFT_490769</name>
</gene>
<feature type="region of interest" description="Disordered" evidence="1">
    <location>
        <begin position="1"/>
        <end position="70"/>
    </location>
</feature>